<comment type="caution">
    <text evidence="1">The sequence shown here is derived from an EMBL/GenBank/DDBJ whole genome shotgun (WGS) entry which is preliminary data.</text>
</comment>
<evidence type="ECO:0000313" key="1">
    <source>
        <dbReference type="EMBL" id="GAA0583409.1"/>
    </source>
</evidence>
<proteinExistence type="predicted"/>
<keyword evidence="2" id="KW-1185">Reference proteome</keyword>
<evidence type="ECO:0000313" key="2">
    <source>
        <dbReference type="Proteomes" id="UP001501427"/>
    </source>
</evidence>
<accession>A0ABN1F6B0</accession>
<dbReference type="EMBL" id="BAAAHD010000057">
    <property type="protein sequence ID" value="GAA0583409.1"/>
    <property type="molecule type" value="Genomic_DNA"/>
</dbReference>
<sequence length="93" mass="10485">MSADQRPHSVRFSLLADLCYKLGESQQCTSMLVHPSRGEAVLWVPERAWPRTWLGVAAVDHRGRWRYAFGGQWCMAGDVGETAARVAWAVRAR</sequence>
<name>A0ABN1F6B0_9ACTN</name>
<dbReference type="Proteomes" id="UP001501427">
    <property type="component" value="Unassembled WGS sequence"/>
</dbReference>
<reference evidence="1 2" key="1">
    <citation type="journal article" date="2019" name="Int. J. Syst. Evol. Microbiol.">
        <title>The Global Catalogue of Microorganisms (GCM) 10K type strain sequencing project: providing services to taxonomists for standard genome sequencing and annotation.</title>
        <authorList>
            <consortium name="The Broad Institute Genomics Platform"/>
            <consortium name="The Broad Institute Genome Sequencing Center for Infectious Disease"/>
            <person name="Wu L."/>
            <person name="Ma J."/>
        </authorList>
    </citation>
    <scope>NUCLEOTIDE SEQUENCE [LARGE SCALE GENOMIC DNA]</scope>
    <source>
        <strain evidence="1 2">JCM 10667</strain>
    </source>
</reference>
<organism evidence="1 2">
    <name type="scientific">Actinomadura livida</name>
    <dbReference type="NCBI Taxonomy" id="79909"/>
    <lineage>
        <taxon>Bacteria</taxon>
        <taxon>Bacillati</taxon>
        <taxon>Actinomycetota</taxon>
        <taxon>Actinomycetes</taxon>
        <taxon>Streptosporangiales</taxon>
        <taxon>Thermomonosporaceae</taxon>
        <taxon>Actinomadura</taxon>
    </lineage>
</organism>
<gene>
    <name evidence="1" type="ORF">GCM10009546_52200</name>
</gene>
<protein>
    <submittedName>
        <fullName evidence="1">Uncharacterized protein</fullName>
    </submittedName>
</protein>